<dbReference type="RefSeq" id="WP_163692967.1">
    <property type="nucleotide sequence ID" value="NZ_FXTW01000002.1"/>
</dbReference>
<dbReference type="Pfam" id="PF16267">
    <property type="entry name" value="DUF4920"/>
    <property type="match status" value="1"/>
</dbReference>
<name>A0A6P0UBU3_9FLAO</name>
<gene>
    <name evidence="1" type="ORF">GWK09_09220</name>
</gene>
<dbReference type="InterPro" id="IPR032577">
    <property type="entry name" value="DUF4920"/>
</dbReference>
<dbReference type="EMBL" id="JAABOP010000002">
    <property type="protein sequence ID" value="NER10694.1"/>
    <property type="molecule type" value="Genomic_DNA"/>
</dbReference>
<dbReference type="PROSITE" id="PS51257">
    <property type="entry name" value="PROKAR_LIPOPROTEIN"/>
    <property type="match status" value="1"/>
</dbReference>
<reference evidence="1 2" key="1">
    <citation type="submission" date="2020-01" db="EMBL/GenBank/DDBJ databases">
        <title>Muriicola jejuensis KCTC 22299.</title>
        <authorList>
            <person name="Wang G."/>
        </authorList>
    </citation>
    <scope>NUCLEOTIDE SEQUENCE [LARGE SCALE GENOMIC DNA]</scope>
    <source>
        <strain evidence="1 2">KCTC 22299</strain>
    </source>
</reference>
<dbReference type="Proteomes" id="UP000468443">
    <property type="component" value="Unassembled WGS sequence"/>
</dbReference>
<comment type="caution">
    <text evidence="1">The sequence shown here is derived from an EMBL/GenBank/DDBJ whole genome shotgun (WGS) entry which is preliminary data.</text>
</comment>
<protein>
    <submittedName>
        <fullName evidence="1">DUF4920 domain-containing protein</fullName>
    </submittedName>
</protein>
<sequence>MKSFNIFLVLFVLLAGCKENNPQNQTAASESTASESQYFGSVFDAEGALSGDKVVMALSELQTPDSLTVSFTGKVTDVCQMKGCWIKVSLDEGEEIRVTFKDYGFFVPKDITGKEVTLHGTGFIEELSVEDQRHFAKDGGASEEEIQKITSPKVTYSFVADGVLLNE</sequence>
<dbReference type="AlphaFoldDB" id="A0A6P0UBU3"/>
<proteinExistence type="predicted"/>
<keyword evidence="2" id="KW-1185">Reference proteome</keyword>
<evidence type="ECO:0000313" key="2">
    <source>
        <dbReference type="Proteomes" id="UP000468443"/>
    </source>
</evidence>
<accession>A0A6P0UBU3</accession>
<organism evidence="1 2">
    <name type="scientific">Muriicola jejuensis</name>
    <dbReference type="NCBI Taxonomy" id="504488"/>
    <lineage>
        <taxon>Bacteria</taxon>
        <taxon>Pseudomonadati</taxon>
        <taxon>Bacteroidota</taxon>
        <taxon>Flavobacteriia</taxon>
        <taxon>Flavobacteriales</taxon>
        <taxon>Flavobacteriaceae</taxon>
        <taxon>Muriicola</taxon>
    </lineage>
</organism>
<evidence type="ECO:0000313" key="1">
    <source>
        <dbReference type="EMBL" id="NER10694.1"/>
    </source>
</evidence>